<evidence type="ECO:0000256" key="5">
    <source>
        <dbReference type="ARBA" id="ARBA00023242"/>
    </source>
</evidence>
<dbReference type="STRING" id="436017.A4RSQ4"/>
<dbReference type="Pfam" id="PF02150">
    <property type="entry name" value="Zn_ribbon_RPB9"/>
    <property type="match status" value="1"/>
</dbReference>
<feature type="binding site" evidence="7">
    <location>
        <position position="16"/>
    </location>
    <ligand>
        <name>Zn(2+)</name>
        <dbReference type="ChEBI" id="CHEBI:29105"/>
        <label>1</label>
    </ligand>
</feature>
<comment type="function">
    <text evidence="6">DNA-dependent RNA polymerase catalyzes the transcription of DNA into RNA using the four ribonucleoside triphosphates as substrates.</text>
</comment>
<keyword evidence="6 9" id="KW-0804">Transcription</keyword>
<dbReference type="EMBL" id="CP000582">
    <property type="protein sequence ID" value="ABO94742.1"/>
    <property type="molecule type" value="Genomic_DNA"/>
</dbReference>
<keyword evidence="4 7" id="KW-0862">Zinc</keyword>
<dbReference type="GO" id="GO:0005730">
    <property type="term" value="C:nucleolus"/>
    <property type="evidence" value="ECO:0007669"/>
    <property type="project" value="UniProtKB-SubCell"/>
</dbReference>
<feature type="binding site" evidence="7">
    <location>
        <position position="38"/>
    </location>
    <ligand>
        <name>Zn(2+)</name>
        <dbReference type="ChEBI" id="CHEBI:29105"/>
        <label>1</label>
    </ligand>
</feature>
<evidence type="ECO:0000256" key="2">
    <source>
        <dbReference type="ARBA" id="ARBA00022723"/>
    </source>
</evidence>
<reference evidence="11 12" key="1">
    <citation type="journal article" date="2007" name="Proc. Natl. Acad. Sci. U.S.A.">
        <title>The tiny eukaryote Ostreococcus provides genomic insights into the paradox of plankton speciation.</title>
        <authorList>
            <person name="Palenik B."/>
            <person name="Grimwood J."/>
            <person name="Aerts A."/>
            <person name="Rouze P."/>
            <person name="Salamov A."/>
            <person name="Putnam N."/>
            <person name="Dupont C."/>
            <person name="Jorgensen R."/>
            <person name="Derelle E."/>
            <person name="Rombauts S."/>
            <person name="Zhou K."/>
            <person name="Otillar R."/>
            <person name="Merchant S.S."/>
            <person name="Podell S."/>
            <person name="Gaasterland T."/>
            <person name="Napoli C."/>
            <person name="Gendler K."/>
            <person name="Manuell A."/>
            <person name="Tai V."/>
            <person name="Vallon O."/>
            <person name="Piganeau G."/>
            <person name="Jancek S."/>
            <person name="Heijde M."/>
            <person name="Jabbari K."/>
            <person name="Bowler C."/>
            <person name="Lohr M."/>
            <person name="Robbens S."/>
            <person name="Werner G."/>
            <person name="Dubchak I."/>
            <person name="Pazour G.J."/>
            <person name="Ren Q."/>
            <person name="Paulsen I."/>
            <person name="Delwiche C."/>
            <person name="Schmutz J."/>
            <person name="Rokhsar D."/>
            <person name="Van de Peer Y."/>
            <person name="Moreau H."/>
            <person name="Grigoriev I.V."/>
        </authorList>
    </citation>
    <scope>NUCLEOTIDE SEQUENCE [LARGE SCALE GENOMIC DNA]</scope>
    <source>
        <strain evidence="11 12">CCE9901</strain>
    </source>
</reference>
<dbReference type="GO" id="GO:0008270">
    <property type="term" value="F:zinc ion binding"/>
    <property type="evidence" value="ECO:0007669"/>
    <property type="project" value="UniProtKB-KW"/>
</dbReference>
<comment type="subcellular location">
    <subcellularLocation>
        <location evidence="1">Nucleus</location>
        <location evidence="1">Nucleolus</location>
    </subcellularLocation>
</comment>
<feature type="binding site" evidence="7">
    <location>
        <position position="85"/>
    </location>
    <ligand>
        <name>Zn(2+)</name>
        <dbReference type="ChEBI" id="CHEBI:29105"/>
        <label>2</label>
    </ligand>
</feature>
<keyword evidence="12" id="KW-1185">Reference proteome</keyword>
<feature type="binding site" evidence="7">
    <location>
        <position position="41"/>
    </location>
    <ligand>
        <name>Zn(2+)</name>
        <dbReference type="ChEBI" id="CHEBI:29105"/>
        <label>1</label>
    </ligand>
</feature>
<dbReference type="OrthoDB" id="282270at2759"/>
<dbReference type="GO" id="GO:0003676">
    <property type="term" value="F:nucleic acid binding"/>
    <property type="evidence" value="ECO:0007669"/>
    <property type="project" value="InterPro"/>
</dbReference>
<evidence type="ECO:0000256" key="7">
    <source>
        <dbReference type="PIRSR" id="PIRSR005586-1"/>
    </source>
</evidence>
<evidence type="ECO:0000256" key="4">
    <source>
        <dbReference type="ARBA" id="ARBA00022833"/>
    </source>
</evidence>
<dbReference type="SMART" id="SM00661">
    <property type="entry name" value="RPOL9"/>
    <property type="match status" value="1"/>
</dbReference>
<name>A4RSQ4_OSTLU</name>
<evidence type="ECO:0000259" key="10">
    <source>
        <dbReference type="PROSITE" id="PS51133"/>
    </source>
</evidence>
<feature type="domain" description="TFIIS-type" evidence="10">
    <location>
        <begin position="81"/>
        <end position="118"/>
    </location>
</feature>
<dbReference type="InterPro" id="IPR001222">
    <property type="entry name" value="Znf_TFIIS"/>
</dbReference>
<accession>A4RSQ4</accession>
<keyword evidence="2 7" id="KW-0479">Metal-binding</keyword>
<dbReference type="GO" id="GO:0006367">
    <property type="term" value="P:transcription initiation at RNA polymerase II promoter"/>
    <property type="evidence" value="ECO:0007669"/>
    <property type="project" value="TreeGrafter"/>
</dbReference>
<proteinExistence type="inferred from homology"/>
<gene>
    <name evidence="11" type="primary">Rpb9</name>
    <name evidence="11" type="ORF">OSTLU_119611</name>
</gene>
<evidence type="ECO:0000256" key="8">
    <source>
        <dbReference type="PROSITE-ProRule" id="PRU00472"/>
    </source>
</evidence>
<feature type="binding site" evidence="7">
    <location>
        <position position="110"/>
    </location>
    <ligand>
        <name>Zn(2+)</name>
        <dbReference type="ChEBI" id="CHEBI:29105"/>
        <label>2</label>
    </ligand>
</feature>
<dbReference type="GO" id="GO:0005665">
    <property type="term" value="C:RNA polymerase II, core complex"/>
    <property type="evidence" value="ECO:0007669"/>
    <property type="project" value="TreeGrafter"/>
</dbReference>
<dbReference type="Proteomes" id="UP000001568">
    <property type="component" value="Chromosome 2"/>
</dbReference>
<dbReference type="PANTHER" id="PTHR11239">
    <property type="entry name" value="DNA-DIRECTED RNA POLYMERASE"/>
    <property type="match status" value="1"/>
</dbReference>
<dbReference type="eggNOG" id="KOG2691">
    <property type="taxonomic scope" value="Eukaryota"/>
</dbReference>
<evidence type="ECO:0000256" key="9">
    <source>
        <dbReference type="RuleBase" id="RU003474"/>
    </source>
</evidence>
<dbReference type="Pfam" id="PF01096">
    <property type="entry name" value="Zn_ribbon_TFIIS"/>
    <property type="match status" value="1"/>
</dbReference>
<evidence type="ECO:0000313" key="11">
    <source>
        <dbReference type="EMBL" id="ABO94742.1"/>
    </source>
</evidence>
<dbReference type="CDD" id="cd10508">
    <property type="entry name" value="Zn-ribbon_RPB9"/>
    <property type="match status" value="1"/>
</dbReference>
<dbReference type="GO" id="GO:0003899">
    <property type="term" value="F:DNA-directed RNA polymerase activity"/>
    <property type="evidence" value="ECO:0007669"/>
    <property type="project" value="InterPro"/>
</dbReference>
<dbReference type="SMART" id="SM00440">
    <property type="entry name" value="ZnF_C2C2"/>
    <property type="match status" value="1"/>
</dbReference>
<dbReference type="PIRSF" id="PIRSF005586">
    <property type="entry name" value="RNApol_RpoM"/>
    <property type="match status" value="1"/>
</dbReference>
<dbReference type="PANTHER" id="PTHR11239:SF1">
    <property type="entry name" value="DNA-DIRECTED RNA POLYMERASE II SUBUNIT RPB9"/>
    <property type="match status" value="1"/>
</dbReference>
<protein>
    <recommendedName>
        <fullName evidence="6">DNA-directed RNA polymerase subunit</fullName>
    </recommendedName>
</protein>
<dbReference type="KEGG" id="olu:OSTLU_119611"/>
<sequence length="124" mass="13901">MAGSDTHSGAVPLRFCPNSNDLLYPKEDRVNKKLVYFCRNCDYTIAATENCVHRRTIFHSASEITAVIHDVRTDPTLPRSKDVQCSLCDAREAVFFSQTTTEGMSLFFQCINCGNKWKDTGTVA</sequence>
<dbReference type="InterPro" id="IPR034012">
    <property type="entry name" value="Zn_ribbon_RPB9_C"/>
</dbReference>
<comment type="similarity">
    <text evidence="6 9">Belongs to the archaeal rpoM/eukaryotic RPA12/RPB9/RPC11 RNA polymerase family.</text>
</comment>
<evidence type="ECO:0000256" key="1">
    <source>
        <dbReference type="ARBA" id="ARBA00004604"/>
    </source>
</evidence>
<dbReference type="AlphaFoldDB" id="A4RSQ4"/>
<dbReference type="GO" id="GO:0001193">
    <property type="term" value="P:maintenance of transcriptional fidelity during transcription elongation by RNA polymerase II"/>
    <property type="evidence" value="ECO:0007669"/>
    <property type="project" value="TreeGrafter"/>
</dbReference>
<keyword evidence="3 8" id="KW-0863">Zinc-finger</keyword>
<dbReference type="HOGENOM" id="CLU_093932_0_1_1"/>
<dbReference type="PROSITE" id="PS51133">
    <property type="entry name" value="ZF_TFIIS_2"/>
    <property type="match status" value="1"/>
</dbReference>
<evidence type="ECO:0000256" key="6">
    <source>
        <dbReference type="PIRNR" id="PIRNR005586"/>
    </source>
</evidence>
<dbReference type="InterPro" id="IPR001529">
    <property type="entry name" value="Zn_ribbon_RPB9"/>
</dbReference>
<evidence type="ECO:0000313" key="12">
    <source>
        <dbReference type="Proteomes" id="UP000001568"/>
    </source>
</evidence>
<evidence type="ECO:0000256" key="3">
    <source>
        <dbReference type="ARBA" id="ARBA00022771"/>
    </source>
</evidence>
<keyword evidence="6 9" id="KW-0240">DNA-directed RNA polymerase</keyword>
<keyword evidence="5 6" id="KW-0539">Nucleus</keyword>
<dbReference type="OMA" id="DTSMVLF"/>
<dbReference type="RefSeq" id="XP_001416449.1">
    <property type="nucleotide sequence ID" value="XM_001416412.1"/>
</dbReference>
<feature type="binding site" evidence="7">
    <location>
        <position position="88"/>
    </location>
    <ligand>
        <name>Zn(2+)</name>
        <dbReference type="ChEBI" id="CHEBI:29105"/>
        <label>2</label>
    </ligand>
</feature>
<dbReference type="SUPFAM" id="SSF57783">
    <property type="entry name" value="Zinc beta-ribbon"/>
    <property type="match status" value="2"/>
</dbReference>
<dbReference type="Gene3D" id="2.20.25.10">
    <property type="match status" value="2"/>
</dbReference>
<organism evidence="11 12">
    <name type="scientific">Ostreococcus lucimarinus (strain CCE9901)</name>
    <dbReference type="NCBI Taxonomy" id="436017"/>
    <lineage>
        <taxon>Eukaryota</taxon>
        <taxon>Viridiplantae</taxon>
        <taxon>Chlorophyta</taxon>
        <taxon>Mamiellophyceae</taxon>
        <taxon>Mamiellales</taxon>
        <taxon>Bathycoccaceae</taxon>
        <taxon>Ostreococcus</taxon>
    </lineage>
</organism>
<feature type="binding site" evidence="7">
    <location>
        <position position="113"/>
    </location>
    <ligand>
        <name>Zn(2+)</name>
        <dbReference type="ChEBI" id="CHEBI:29105"/>
        <label>2</label>
    </ligand>
</feature>
<dbReference type="Gramene" id="ABO94742">
    <property type="protein sequence ID" value="ABO94742"/>
    <property type="gene ID" value="OSTLU_119611"/>
</dbReference>
<dbReference type="InterPro" id="IPR012164">
    <property type="entry name" value="Rpa12/Rpb9/Rpc10/TFS"/>
</dbReference>
<dbReference type="GO" id="GO:0006283">
    <property type="term" value="P:transcription-coupled nucleotide-excision repair"/>
    <property type="evidence" value="ECO:0007669"/>
    <property type="project" value="TreeGrafter"/>
</dbReference>
<dbReference type="GeneID" id="5000101"/>